<dbReference type="PROSITE" id="PS51257">
    <property type="entry name" value="PROKAR_LIPOPROTEIN"/>
    <property type="match status" value="1"/>
</dbReference>
<sequence>MNSQKLLFSTLCCIALSACATTKSVSSYSQSKVLEQDTNIEAYPTTTGNVAKLIKHDKQACMIEFTGYLGGGQVTEHWIFNNKGLISAQSFTEQYPDSSGILSQATNSTTKSSTTFNIQDPAIQNNFKKLQSNFSKANLAKCN</sequence>
<proteinExistence type="predicted"/>
<evidence type="ECO:0000256" key="1">
    <source>
        <dbReference type="SAM" id="SignalP"/>
    </source>
</evidence>
<dbReference type="RefSeq" id="WP_077168950.1">
    <property type="nucleotide sequence ID" value="NZ_LFZS01000003.1"/>
</dbReference>
<keyword evidence="1" id="KW-0732">Signal</keyword>
<reference evidence="2 3" key="1">
    <citation type="submission" date="2015-07" db="EMBL/GenBank/DDBJ databases">
        <title>Acinetobacter yuneri, a novel member of Acinetobacter calcoaceticus-Acinetobacter baumannii complex isolated from clinical specimen.</title>
        <authorList>
            <person name="Yu Y."/>
        </authorList>
    </citation>
    <scope>NUCLEOTIDE SEQUENCE [LARGE SCALE GENOMIC DNA]</scope>
    <source>
        <strain evidence="2 3">A362</strain>
    </source>
</reference>
<protein>
    <submittedName>
        <fullName evidence="2">Uncharacterized protein</fullName>
    </submittedName>
</protein>
<accession>A0A1V2UZZ2</accession>
<comment type="caution">
    <text evidence="2">The sequence shown here is derived from an EMBL/GenBank/DDBJ whole genome shotgun (WGS) entry which is preliminary data.</text>
</comment>
<dbReference type="AlphaFoldDB" id="A0A1V2UZZ2"/>
<feature type="signal peptide" evidence="1">
    <location>
        <begin position="1"/>
        <end position="20"/>
    </location>
</feature>
<organism evidence="2 3">
    <name type="scientific">Acinetobacter genomosp. 33YU</name>
    <dbReference type="NCBI Taxonomy" id="1675530"/>
    <lineage>
        <taxon>Bacteria</taxon>
        <taxon>Pseudomonadati</taxon>
        <taxon>Pseudomonadota</taxon>
        <taxon>Gammaproteobacteria</taxon>
        <taxon>Moraxellales</taxon>
        <taxon>Moraxellaceae</taxon>
        <taxon>Acinetobacter</taxon>
    </lineage>
</organism>
<keyword evidence="3" id="KW-1185">Reference proteome</keyword>
<feature type="chain" id="PRO_5012460216" evidence="1">
    <location>
        <begin position="21"/>
        <end position="143"/>
    </location>
</feature>
<evidence type="ECO:0000313" key="2">
    <source>
        <dbReference type="EMBL" id="ONN55551.1"/>
    </source>
</evidence>
<gene>
    <name evidence="2" type="ORF">AC058_06895</name>
</gene>
<dbReference type="EMBL" id="LFZS01000003">
    <property type="protein sequence ID" value="ONN55551.1"/>
    <property type="molecule type" value="Genomic_DNA"/>
</dbReference>
<evidence type="ECO:0000313" key="3">
    <source>
        <dbReference type="Proteomes" id="UP000189376"/>
    </source>
</evidence>
<dbReference type="Proteomes" id="UP000189376">
    <property type="component" value="Unassembled WGS sequence"/>
</dbReference>
<name>A0A1V2UZZ2_9GAMM</name>